<dbReference type="Proteomes" id="UP000265520">
    <property type="component" value="Unassembled WGS sequence"/>
</dbReference>
<feature type="compositionally biased region" description="Pro residues" evidence="1">
    <location>
        <begin position="25"/>
        <end position="34"/>
    </location>
</feature>
<sequence>MKSGREATSISIGGDGYGRGAEVTPPSPPVEMEV</sequence>
<reference evidence="2 3" key="1">
    <citation type="journal article" date="2018" name="Front. Plant Sci.">
        <title>Red Clover (Trifolium pratense) and Zigzag Clover (T. medium) - A Picture of Genomic Similarities and Differences.</title>
        <authorList>
            <person name="Dluhosova J."/>
            <person name="Istvanek J."/>
            <person name="Nedelnik J."/>
            <person name="Repkova J."/>
        </authorList>
    </citation>
    <scope>NUCLEOTIDE SEQUENCE [LARGE SCALE GENOMIC DNA]</scope>
    <source>
        <strain evidence="3">cv. 10/8</strain>
        <tissue evidence="2">Leaf</tissue>
    </source>
</reference>
<evidence type="ECO:0000313" key="2">
    <source>
        <dbReference type="EMBL" id="MCI50752.1"/>
    </source>
</evidence>
<keyword evidence="3" id="KW-1185">Reference proteome</keyword>
<accession>A0A392SQQ6</accession>
<organism evidence="2 3">
    <name type="scientific">Trifolium medium</name>
    <dbReference type="NCBI Taxonomy" id="97028"/>
    <lineage>
        <taxon>Eukaryota</taxon>
        <taxon>Viridiplantae</taxon>
        <taxon>Streptophyta</taxon>
        <taxon>Embryophyta</taxon>
        <taxon>Tracheophyta</taxon>
        <taxon>Spermatophyta</taxon>
        <taxon>Magnoliopsida</taxon>
        <taxon>eudicotyledons</taxon>
        <taxon>Gunneridae</taxon>
        <taxon>Pentapetalae</taxon>
        <taxon>rosids</taxon>
        <taxon>fabids</taxon>
        <taxon>Fabales</taxon>
        <taxon>Fabaceae</taxon>
        <taxon>Papilionoideae</taxon>
        <taxon>50 kb inversion clade</taxon>
        <taxon>NPAAA clade</taxon>
        <taxon>Hologalegina</taxon>
        <taxon>IRL clade</taxon>
        <taxon>Trifolieae</taxon>
        <taxon>Trifolium</taxon>
    </lineage>
</organism>
<proteinExistence type="predicted"/>
<evidence type="ECO:0000256" key="1">
    <source>
        <dbReference type="SAM" id="MobiDB-lite"/>
    </source>
</evidence>
<evidence type="ECO:0000313" key="3">
    <source>
        <dbReference type="Proteomes" id="UP000265520"/>
    </source>
</evidence>
<dbReference type="AlphaFoldDB" id="A0A392SQQ6"/>
<feature type="region of interest" description="Disordered" evidence="1">
    <location>
        <begin position="1"/>
        <end position="34"/>
    </location>
</feature>
<name>A0A392SQQ6_9FABA</name>
<protein>
    <submittedName>
        <fullName evidence="2">Uncharacterized protein</fullName>
    </submittedName>
</protein>
<feature type="compositionally biased region" description="Polar residues" evidence="1">
    <location>
        <begin position="1"/>
        <end position="11"/>
    </location>
</feature>
<comment type="caution">
    <text evidence="2">The sequence shown here is derived from an EMBL/GenBank/DDBJ whole genome shotgun (WGS) entry which is preliminary data.</text>
</comment>
<dbReference type="EMBL" id="LXQA010421415">
    <property type="protein sequence ID" value="MCI50752.1"/>
    <property type="molecule type" value="Genomic_DNA"/>
</dbReference>